<keyword evidence="2" id="KW-1185">Reference proteome</keyword>
<evidence type="ECO:0000313" key="1">
    <source>
        <dbReference type="EMBL" id="PAP75840.1"/>
    </source>
</evidence>
<evidence type="ECO:0008006" key="3">
    <source>
        <dbReference type="Google" id="ProtNLM"/>
    </source>
</evidence>
<protein>
    <recommendedName>
        <fullName evidence="3">Glycosyltransferase 2-like domain-containing protein</fullName>
    </recommendedName>
</protein>
<dbReference type="SUPFAM" id="SSF53448">
    <property type="entry name" value="Nucleotide-diphospho-sugar transferases"/>
    <property type="match status" value="1"/>
</dbReference>
<dbReference type="EMBL" id="MQWD01000001">
    <property type="protein sequence ID" value="PAP75840.1"/>
    <property type="molecule type" value="Genomic_DNA"/>
</dbReference>
<name>A0A271IXJ8_9BACT</name>
<proteinExistence type="predicted"/>
<sequence length="252" mass="25987">MIPYPVRPRTPLRGRSCEADVRRRARTDDFGPVPRDLRVSVAVALTERPGRLRPFAAALAAQRVDGASPFAENVAEVLIALDADLDVSAAELATLATVHPWLRIVPVRLDDAAGRPGRARQIAADAACTRLLAAGDPDGLVVPLDLDARPAPDALARVLAAAEGGADAIRDRPAAESRALCVVGTDVPAEDALAAVTARAYAWVGGLATDATTDELANAVSDAGGLVADAVAPEGGALDREKAPRARPAIAS</sequence>
<dbReference type="OrthoDB" id="114108at2"/>
<comment type="caution">
    <text evidence="1">The sequence shown here is derived from an EMBL/GenBank/DDBJ whole genome shotgun (WGS) entry which is preliminary data.</text>
</comment>
<gene>
    <name evidence="1" type="ORF">BSZ37_04975</name>
</gene>
<reference evidence="1 2" key="1">
    <citation type="submission" date="2016-11" db="EMBL/GenBank/DDBJ databases">
        <title>Study of marine rhodopsin-containing bacteria.</title>
        <authorList>
            <person name="Yoshizawa S."/>
            <person name="Kumagai Y."/>
            <person name="Kogure K."/>
        </authorList>
    </citation>
    <scope>NUCLEOTIDE SEQUENCE [LARGE SCALE GENOMIC DNA]</scope>
    <source>
        <strain evidence="1 2">SAORIC-28</strain>
    </source>
</reference>
<dbReference type="Proteomes" id="UP000216339">
    <property type="component" value="Unassembled WGS sequence"/>
</dbReference>
<evidence type="ECO:0000313" key="2">
    <source>
        <dbReference type="Proteomes" id="UP000216339"/>
    </source>
</evidence>
<accession>A0A271IXJ8</accession>
<organism evidence="1 2">
    <name type="scientific">Rubrivirga marina</name>
    <dbReference type="NCBI Taxonomy" id="1196024"/>
    <lineage>
        <taxon>Bacteria</taxon>
        <taxon>Pseudomonadati</taxon>
        <taxon>Rhodothermota</taxon>
        <taxon>Rhodothermia</taxon>
        <taxon>Rhodothermales</taxon>
        <taxon>Rubricoccaceae</taxon>
        <taxon>Rubrivirga</taxon>
    </lineage>
</organism>
<dbReference type="RefSeq" id="WP_095509481.1">
    <property type="nucleotide sequence ID" value="NZ_MQWD01000001.1"/>
</dbReference>
<dbReference type="AlphaFoldDB" id="A0A271IXJ8"/>
<dbReference type="InterPro" id="IPR029044">
    <property type="entry name" value="Nucleotide-diphossugar_trans"/>
</dbReference>